<feature type="compositionally biased region" description="Basic residues" evidence="6">
    <location>
        <begin position="1"/>
        <end position="10"/>
    </location>
</feature>
<dbReference type="InterPro" id="IPR023029">
    <property type="entry name" value="Ribosomal_uS15_arc_euk"/>
</dbReference>
<organism evidence="8">
    <name type="scientific">uncultured marine group II/III euryarchaeote KM3_79_A05</name>
    <dbReference type="NCBI Taxonomy" id="1456513"/>
    <lineage>
        <taxon>Archaea</taxon>
        <taxon>Methanobacteriati</taxon>
        <taxon>Methanobacteriota</taxon>
        <taxon>environmental samples</taxon>
    </lineage>
</organism>
<name>A0A075HQM1_9EURY</name>
<keyword evidence="3 4" id="KW-0687">Ribonucleoprotein</keyword>
<dbReference type="SMART" id="SM01387">
    <property type="entry name" value="Ribosomal_S15"/>
    <property type="match status" value="1"/>
</dbReference>
<dbReference type="Gene3D" id="1.10.287.10">
    <property type="entry name" value="S15/NS1, RNA-binding"/>
    <property type="match status" value="1"/>
</dbReference>
<dbReference type="PROSITE" id="PS00362">
    <property type="entry name" value="RIBOSOMAL_S15"/>
    <property type="match status" value="1"/>
</dbReference>
<evidence type="ECO:0000313" key="8">
    <source>
        <dbReference type="EMBL" id="AIF17725.1"/>
    </source>
</evidence>
<accession>A0A075HQM1</accession>
<dbReference type="InterPro" id="IPR012606">
    <property type="entry name" value="Ribosomal_uS15_N"/>
</dbReference>
<evidence type="ECO:0000256" key="3">
    <source>
        <dbReference type="ARBA" id="ARBA00023274"/>
    </source>
</evidence>
<dbReference type="SMART" id="SM01386">
    <property type="entry name" value="Ribosomal_S13_N"/>
    <property type="match status" value="1"/>
</dbReference>
<dbReference type="PANTHER" id="PTHR11885:SF6">
    <property type="entry name" value="SMALL RIBOSOMAL SUBUNIT PROTEIN US15"/>
    <property type="match status" value="1"/>
</dbReference>
<gene>
    <name evidence="8" type="primary">RP-S15</name>
    <name evidence="4" type="synonym">rps15</name>
    <name evidence="8" type="synonym">rpsO</name>
</gene>
<evidence type="ECO:0000256" key="6">
    <source>
        <dbReference type="SAM" id="MobiDB-lite"/>
    </source>
</evidence>
<sequence length="151" mass="17361">MARMHSKGKGKSGSDKPNSNVAPEWSESDKETVEALILKLSEEGHSTAMIGTILRDQHAVPDARLVTGERIAQTLARNDIGGKYPEDMMNLMRQALRMIDHLNSNVKDLHNRRQLELTESRIRRLARYYQDSGRLESEWAYKRDQLRLMVE</sequence>
<dbReference type="NCBIfam" id="NF006331">
    <property type="entry name" value="PRK08561.1"/>
    <property type="match status" value="1"/>
</dbReference>
<evidence type="ECO:0000256" key="2">
    <source>
        <dbReference type="ARBA" id="ARBA00022980"/>
    </source>
</evidence>
<dbReference type="SUPFAM" id="SSF47060">
    <property type="entry name" value="S15/NS1 RNA-binding domain"/>
    <property type="match status" value="1"/>
</dbReference>
<evidence type="ECO:0000259" key="7">
    <source>
        <dbReference type="SMART" id="SM01386"/>
    </source>
</evidence>
<dbReference type="GO" id="GO:0003735">
    <property type="term" value="F:structural constituent of ribosome"/>
    <property type="evidence" value="ECO:0007669"/>
    <property type="project" value="InterPro"/>
</dbReference>
<evidence type="ECO:0000256" key="5">
    <source>
        <dbReference type="RuleBase" id="RU003919"/>
    </source>
</evidence>
<dbReference type="GO" id="GO:0006412">
    <property type="term" value="P:translation"/>
    <property type="evidence" value="ECO:0007669"/>
    <property type="project" value="UniProtKB-UniRule"/>
</dbReference>
<dbReference type="PANTHER" id="PTHR11885">
    <property type="entry name" value="RIBOSOMAL PROTEIN S15P/S13E"/>
    <property type="match status" value="1"/>
</dbReference>
<dbReference type="GO" id="GO:0022627">
    <property type="term" value="C:cytosolic small ribosomal subunit"/>
    <property type="evidence" value="ECO:0007669"/>
    <property type="project" value="TreeGrafter"/>
</dbReference>
<comment type="similarity">
    <text evidence="1 4 5">Belongs to the universal ribosomal protein uS15 family.</text>
</comment>
<protein>
    <recommendedName>
        <fullName evidence="4">Small ribosomal subunit protein uS15</fullName>
    </recommendedName>
</protein>
<dbReference type="Gene3D" id="4.10.860.130">
    <property type="match status" value="1"/>
</dbReference>
<dbReference type="EMBL" id="KF901090">
    <property type="protein sequence ID" value="AIF17725.1"/>
    <property type="molecule type" value="Genomic_DNA"/>
</dbReference>
<feature type="region of interest" description="Disordered" evidence="6">
    <location>
        <begin position="1"/>
        <end position="28"/>
    </location>
</feature>
<dbReference type="GO" id="GO:0070181">
    <property type="term" value="F:small ribosomal subunit rRNA binding"/>
    <property type="evidence" value="ECO:0007669"/>
    <property type="project" value="TreeGrafter"/>
</dbReference>
<dbReference type="CDD" id="cd00677">
    <property type="entry name" value="S15_NS1_EPRS_RNA-bind"/>
    <property type="match status" value="1"/>
</dbReference>
<evidence type="ECO:0000256" key="1">
    <source>
        <dbReference type="ARBA" id="ARBA00008434"/>
    </source>
</evidence>
<proteinExistence type="inferred from homology"/>
<dbReference type="InterPro" id="IPR009068">
    <property type="entry name" value="uS15_NS1_RNA-bd_sf"/>
</dbReference>
<dbReference type="Pfam" id="PF00312">
    <property type="entry name" value="Ribosomal_S15"/>
    <property type="match status" value="1"/>
</dbReference>
<evidence type="ECO:0000256" key="4">
    <source>
        <dbReference type="HAMAP-Rule" id="MF_01343"/>
    </source>
</evidence>
<dbReference type="AlphaFoldDB" id="A0A075HQM1"/>
<dbReference type="HAMAP" id="MF_01343_A">
    <property type="entry name" value="Ribosomal_uS15_A"/>
    <property type="match status" value="1"/>
</dbReference>
<dbReference type="Pfam" id="PF08069">
    <property type="entry name" value="Ribosomal_S13_N"/>
    <property type="match status" value="1"/>
</dbReference>
<reference evidence="8" key="1">
    <citation type="journal article" date="2014" name="Genome Biol. Evol.">
        <title>Pangenome evidence for extensive interdomain horizontal transfer affecting lineage core and shell genes in uncultured planktonic thaumarchaeota and euryarchaeota.</title>
        <authorList>
            <person name="Deschamps P."/>
            <person name="Zivanovic Y."/>
            <person name="Moreira D."/>
            <person name="Rodriguez-Valera F."/>
            <person name="Lopez-Garcia P."/>
        </authorList>
    </citation>
    <scope>NUCLEOTIDE SEQUENCE</scope>
</reference>
<dbReference type="InterPro" id="IPR000589">
    <property type="entry name" value="Ribosomal_uS15"/>
</dbReference>
<comment type="subunit">
    <text evidence="4">Part of the 30S ribosomal subunit.</text>
</comment>
<feature type="domain" description="Small ribosomal subunit protein uS15 N-terminal" evidence="7">
    <location>
        <begin position="1"/>
        <end position="60"/>
    </location>
</feature>
<keyword evidence="2 4" id="KW-0689">Ribosomal protein</keyword>